<dbReference type="PROSITE" id="PS51445">
    <property type="entry name" value="PBS_LINKER"/>
    <property type="match status" value="1"/>
</dbReference>
<evidence type="ECO:0000256" key="5">
    <source>
        <dbReference type="ARBA" id="ARBA00023078"/>
    </source>
</evidence>
<dbReference type="InterPro" id="IPR001297">
    <property type="entry name" value="PBS_linker_dom"/>
</dbReference>
<dbReference type="Pfam" id="PF01383">
    <property type="entry name" value="CpcD"/>
    <property type="match status" value="1"/>
</dbReference>
<dbReference type="KEGG" id="enn:FRE64_09475"/>
<dbReference type="Proteomes" id="UP000318453">
    <property type="component" value="Chromosome"/>
</dbReference>
<sequence>MKTLVSSNLASAERLGLESFDGDPIELRWNSSEDELQGIIKAAYRQVLGNDYVMEAERLTSAESLLRQGNLTVRGFVRAIAKSDLYKEKFFYPNSNQRFVELNFKHLLGRPPYDEDEWAYHTRLCEEEGVDAEIDSYLDSEEYVSKFGEDIVPYYTGFQVGLGARTTNFTRMFKLYRGYGNSDRAQVGGKEPRLTWEIAKNEASSIVMPSTSTEEGSARTPQTAFGGLGNQSARMYRVEVSGQVGRQIRPVIRYSNNAYLVPYDQLSQRLQQIVRQGGKIVSVRPA</sequence>
<dbReference type="PIRSF" id="PIRSF005898">
    <property type="entry name" value="Phycobilisome_CpeC/CpcI"/>
    <property type="match status" value="1"/>
</dbReference>
<dbReference type="EMBL" id="CP042326">
    <property type="protein sequence ID" value="QDZ40158.1"/>
    <property type="molecule type" value="Genomic_DNA"/>
</dbReference>
<protein>
    <submittedName>
        <fullName evidence="10">Photosystem I reaction center subunit XII</fullName>
    </submittedName>
</protein>
<keyword evidence="11" id="KW-1185">Reference proteome</keyword>
<dbReference type="GO" id="GO:0015979">
    <property type="term" value="P:photosynthesis"/>
    <property type="evidence" value="ECO:0007669"/>
    <property type="project" value="UniProtKB-KW"/>
</dbReference>
<evidence type="ECO:0000313" key="11">
    <source>
        <dbReference type="Proteomes" id="UP000318453"/>
    </source>
</evidence>
<dbReference type="Gene3D" id="1.10.3130.20">
    <property type="entry name" value="Phycobilisome linker domain"/>
    <property type="match status" value="1"/>
</dbReference>
<dbReference type="PANTHER" id="PTHR34011:SF6">
    <property type="entry name" value="PHYCOBILIPROTEIN APCE"/>
    <property type="match status" value="1"/>
</dbReference>
<evidence type="ECO:0000256" key="7">
    <source>
        <dbReference type="PROSITE-ProRule" id="PRU00775"/>
    </source>
</evidence>
<dbReference type="InterPro" id="IPR008213">
    <property type="entry name" value="CpcD-like_dom"/>
</dbReference>
<evidence type="ECO:0000256" key="6">
    <source>
        <dbReference type="ARBA" id="ARBA00023136"/>
    </source>
</evidence>
<dbReference type="PANTHER" id="PTHR34011">
    <property type="entry name" value="PHYCOBILISOME 32.1 KDA LINKER POLYPEPTIDE, PHYCOCYANIN-ASSOCIATED, ROD 2-RELATED"/>
    <property type="match status" value="1"/>
</dbReference>
<dbReference type="Pfam" id="PF00427">
    <property type="entry name" value="PBS_linker_poly"/>
    <property type="match status" value="1"/>
</dbReference>
<dbReference type="SMART" id="SM01094">
    <property type="entry name" value="CpcD"/>
    <property type="match status" value="1"/>
</dbReference>
<keyword evidence="5" id="KW-0793">Thylakoid</keyword>
<dbReference type="GO" id="GO:0030089">
    <property type="term" value="C:phycobilisome"/>
    <property type="evidence" value="ECO:0007669"/>
    <property type="project" value="UniProtKB-UniRule"/>
</dbReference>
<evidence type="ECO:0000256" key="2">
    <source>
        <dbReference type="ARBA" id="ARBA00022531"/>
    </source>
</evidence>
<dbReference type="OrthoDB" id="420396at2"/>
<accession>A0A5B8NME0</accession>
<evidence type="ECO:0000313" key="10">
    <source>
        <dbReference type="EMBL" id="QDZ40158.1"/>
    </source>
</evidence>
<keyword evidence="2" id="KW-0602">Photosynthesis</keyword>
<evidence type="ECO:0000259" key="9">
    <source>
        <dbReference type="PROSITE" id="PS51445"/>
    </source>
</evidence>
<evidence type="ECO:0000259" key="8">
    <source>
        <dbReference type="PROSITE" id="PS51441"/>
    </source>
</evidence>
<organism evidence="10 11">
    <name type="scientific">Euhalothece natronophila Z-M001</name>
    <dbReference type="NCBI Taxonomy" id="522448"/>
    <lineage>
        <taxon>Bacteria</taxon>
        <taxon>Bacillati</taxon>
        <taxon>Cyanobacteriota</taxon>
        <taxon>Cyanophyceae</taxon>
        <taxon>Oscillatoriophycideae</taxon>
        <taxon>Chroococcales</taxon>
        <taxon>Halothecacae</taxon>
        <taxon>Halothece cluster</taxon>
        <taxon>Euhalothece</taxon>
    </lineage>
</organism>
<dbReference type="InterPro" id="IPR038255">
    <property type="entry name" value="PBS_linker_sf"/>
</dbReference>
<feature type="domain" description="PBS-linker" evidence="9">
    <location>
        <begin position="4"/>
        <end position="184"/>
    </location>
</feature>
<gene>
    <name evidence="10" type="ORF">FRE64_09475</name>
</gene>
<evidence type="ECO:0000256" key="3">
    <source>
        <dbReference type="ARBA" id="ARBA00022549"/>
    </source>
</evidence>
<proteinExistence type="inferred from homology"/>
<feature type="domain" description="CpcD-like" evidence="8">
    <location>
        <begin position="233"/>
        <end position="286"/>
    </location>
</feature>
<reference evidence="10" key="1">
    <citation type="submission" date="2019-08" db="EMBL/GenBank/DDBJ databases">
        <title>Carotenoids and Carotenoid Binding Proteins in the Halophilic Cyanobacterium Euhalothece sp. ZM00.</title>
        <authorList>
            <person name="Cho S.M."/>
            <person name="Song J.Y."/>
            <person name="Park Y.-I."/>
        </authorList>
    </citation>
    <scope>NUCLEOTIDE SEQUENCE [LARGE SCALE GENOMIC DNA]</scope>
    <source>
        <strain evidence="10">Z-M001</strain>
    </source>
</reference>
<dbReference type="AlphaFoldDB" id="A0A5B8NME0"/>
<dbReference type="InterPro" id="IPR016470">
    <property type="entry name" value="Phycobilisome"/>
</dbReference>
<name>A0A5B8NME0_9CHRO</name>
<comment type="similarity">
    <text evidence="7">Belongs to the phycobilisome linker protein family.</text>
</comment>
<dbReference type="GO" id="GO:0031676">
    <property type="term" value="C:plasma membrane-derived thylakoid membrane"/>
    <property type="evidence" value="ECO:0007669"/>
    <property type="project" value="UniProtKB-SubCell"/>
</dbReference>
<dbReference type="PROSITE" id="PS51441">
    <property type="entry name" value="CPCD_LIKE"/>
    <property type="match status" value="1"/>
</dbReference>
<comment type="subcellular location">
    <subcellularLocation>
        <location evidence="1">Cellular thylakoid membrane</location>
        <topology evidence="1">Peripheral membrane protein</topology>
        <orientation evidence="1">Cytoplasmic side</orientation>
    </subcellularLocation>
</comment>
<evidence type="ECO:0000256" key="1">
    <source>
        <dbReference type="ARBA" id="ARBA00004445"/>
    </source>
</evidence>
<evidence type="ECO:0000256" key="4">
    <source>
        <dbReference type="ARBA" id="ARBA00022738"/>
    </source>
</evidence>
<dbReference type="RefSeq" id="WP_146295843.1">
    <property type="nucleotide sequence ID" value="NZ_CP042326.1"/>
</dbReference>
<keyword evidence="4 7" id="KW-0605">Phycobilisome</keyword>
<keyword evidence="6" id="KW-0472">Membrane</keyword>
<keyword evidence="3" id="KW-0042">Antenna complex</keyword>